<feature type="compositionally biased region" description="Polar residues" evidence="1">
    <location>
        <begin position="26"/>
        <end position="38"/>
    </location>
</feature>
<reference evidence="2" key="1">
    <citation type="submission" date="2018-05" db="EMBL/GenBank/DDBJ databases">
        <authorList>
            <person name="Lanie J.A."/>
            <person name="Ng W.-L."/>
            <person name="Kazmierczak K.M."/>
            <person name="Andrzejewski T.M."/>
            <person name="Davidsen T.M."/>
            <person name="Wayne K.J."/>
            <person name="Tettelin H."/>
            <person name="Glass J.I."/>
            <person name="Rusch D."/>
            <person name="Podicherti R."/>
            <person name="Tsui H.-C.T."/>
            <person name="Winkler M.E."/>
        </authorList>
    </citation>
    <scope>NUCLEOTIDE SEQUENCE</scope>
</reference>
<name>A0A382LIK5_9ZZZZ</name>
<evidence type="ECO:0000256" key="1">
    <source>
        <dbReference type="SAM" id="MobiDB-lite"/>
    </source>
</evidence>
<sequence>VEGHQRQPEGGQGFQEKDDHHEWSRTRGQVNMTLTQLR</sequence>
<dbReference type="EMBL" id="UINC01087280">
    <property type="protein sequence ID" value="SVC36519.1"/>
    <property type="molecule type" value="Genomic_DNA"/>
</dbReference>
<feature type="non-terminal residue" evidence="2">
    <location>
        <position position="1"/>
    </location>
</feature>
<proteinExistence type="predicted"/>
<protein>
    <submittedName>
        <fullName evidence="2">Uncharacterized protein</fullName>
    </submittedName>
</protein>
<feature type="region of interest" description="Disordered" evidence="1">
    <location>
        <begin position="1"/>
        <end position="38"/>
    </location>
</feature>
<dbReference type="AlphaFoldDB" id="A0A382LIK5"/>
<evidence type="ECO:0000313" key="2">
    <source>
        <dbReference type="EMBL" id="SVC36519.1"/>
    </source>
</evidence>
<organism evidence="2">
    <name type="scientific">marine metagenome</name>
    <dbReference type="NCBI Taxonomy" id="408172"/>
    <lineage>
        <taxon>unclassified sequences</taxon>
        <taxon>metagenomes</taxon>
        <taxon>ecological metagenomes</taxon>
    </lineage>
</organism>
<feature type="compositionally biased region" description="Basic and acidic residues" evidence="1">
    <location>
        <begin position="15"/>
        <end position="25"/>
    </location>
</feature>
<gene>
    <name evidence="2" type="ORF">METZ01_LOCUS289373</name>
</gene>
<accession>A0A382LIK5</accession>